<keyword evidence="3" id="KW-1185">Reference proteome</keyword>
<gene>
    <name evidence="2" type="ORF">SAMN05444339_11725</name>
</gene>
<keyword evidence="1" id="KW-0472">Membrane</keyword>
<dbReference type="EMBL" id="FQUE01000017">
    <property type="protein sequence ID" value="SHF86593.1"/>
    <property type="molecule type" value="Genomic_DNA"/>
</dbReference>
<sequence length="29" mass="2918">MIIASMLGGVTGVVAFILIGLWCGVSLPV</sequence>
<dbReference type="Proteomes" id="UP000183987">
    <property type="component" value="Unassembled WGS sequence"/>
</dbReference>
<evidence type="ECO:0000313" key="2">
    <source>
        <dbReference type="EMBL" id="SHF86593.1"/>
    </source>
</evidence>
<name>A0A1M5F4Y1_LOKAT</name>
<accession>A0A1M5F4Y1</accession>
<keyword evidence="1" id="KW-0812">Transmembrane</keyword>
<feature type="transmembrane region" description="Helical" evidence="1">
    <location>
        <begin position="7"/>
        <end position="27"/>
    </location>
</feature>
<reference evidence="3" key="1">
    <citation type="submission" date="2016-11" db="EMBL/GenBank/DDBJ databases">
        <authorList>
            <person name="Varghese N."/>
            <person name="Submissions S."/>
        </authorList>
    </citation>
    <scope>NUCLEOTIDE SEQUENCE [LARGE SCALE GENOMIC DNA]</scope>
    <source>
        <strain evidence="3">DSM 29326</strain>
    </source>
</reference>
<proteinExistence type="predicted"/>
<evidence type="ECO:0000313" key="3">
    <source>
        <dbReference type="Proteomes" id="UP000183987"/>
    </source>
</evidence>
<evidence type="ECO:0000256" key="1">
    <source>
        <dbReference type="SAM" id="Phobius"/>
    </source>
</evidence>
<organism evidence="2 3">
    <name type="scientific">Loktanella atrilutea</name>
    <dbReference type="NCBI Taxonomy" id="366533"/>
    <lineage>
        <taxon>Bacteria</taxon>
        <taxon>Pseudomonadati</taxon>
        <taxon>Pseudomonadota</taxon>
        <taxon>Alphaproteobacteria</taxon>
        <taxon>Rhodobacterales</taxon>
        <taxon>Roseobacteraceae</taxon>
        <taxon>Loktanella</taxon>
    </lineage>
</organism>
<keyword evidence="1" id="KW-1133">Transmembrane helix</keyword>
<protein>
    <submittedName>
        <fullName evidence="2">Uncharacterized protein</fullName>
    </submittedName>
</protein>
<dbReference type="STRING" id="366533.SAMN05444339_11725"/>
<dbReference type="AlphaFoldDB" id="A0A1M5F4Y1"/>